<evidence type="ECO:0000313" key="2">
    <source>
        <dbReference type="Proteomes" id="UP000178776"/>
    </source>
</evidence>
<evidence type="ECO:0000313" key="1">
    <source>
        <dbReference type="EMBL" id="AOZ51390.1"/>
    </source>
</evidence>
<proteinExistence type="predicted"/>
<accession>A0A1D9LJ88</accession>
<dbReference type="InterPro" id="IPR029058">
    <property type="entry name" value="AB_hydrolase_fold"/>
</dbReference>
<dbReference type="InterPro" id="IPR010662">
    <property type="entry name" value="RBBP9/YdeN"/>
</dbReference>
<dbReference type="GO" id="GO:0016787">
    <property type="term" value="F:hydrolase activity"/>
    <property type="evidence" value="ECO:0007669"/>
    <property type="project" value="InterPro"/>
</dbReference>
<dbReference type="Gene3D" id="3.40.50.1820">
    <property type="entry name" value="alpha/beta hydrolase"/>
    <property type="match status" value="1"/>
</dbReference>
<dbReference type="RefSeq" id="WP_070980608.1">
    <property type="nucleotide sequence ID" value="NZ_CP017707.1"/>
</dbReference>
<dbReference type="KEGG" id="cvc:BKX93_16205"/>
<evidence type="ECO:0008006" key="3">
    <source>
        <dbReference type="Google" id="ProtNLM"/>
    </source>
</evidence>
<dbReference type="AlphaFoldDB" id="A0A1D9LJ88"/>
<dbReference type="GeneID" id="68842750"/>
<dbReference type="SUPFAM" id="SSF53474">
    <property type="entry name" value="alpha/beta-Hydrolases"/>
    <property type="match status" value="1"/>
</dbReference>
<name>A0A1D9LJ88_9NEIS</name>
<dbReference type="Proteomes" id="UP000178776">
    <property type="component" value="Chromosome"/>
</dbReference>
<gene>
    <name evidence="1" type="ORF">BKX93_16205</name>
</gene>
<dbReference type="Pfam" id="PF06821">
    <property type="entry name" value="Ser_hydrolase"/>
    <property type="match status" value="1"/>
</dbReference>
<protein>
    <recommendedName>
        <fullName evidence="3">Alpha/beta hydrolase</fullName>
    </recommendedName>
</protein>
<dbReference type="EMBL" id="CP017707">
    <property type="protein sequence ID" value="AOZ51390.1"/>
    <property type="molecule type" value="Genomic_DNA"/>
</dbReference>
<dbReference type="STRING" id="1108595.BKX93_16205"/>
<organism evidence="1 2">
    <name type="scientific">Chromobacterium vaccinii</name>
    <dbReference type="NCBI Taxonomy" id="1108595"/>
    <lineage>
        <taxon>Bacteria</taxon>
        <taxon>Pseudomonadati</taxon>
        <taxon>Pseudomonadota</taxon>
        <taxon>Betaproteobacteria</taxon>
        <taxon>Neisseriales</taxon>
        <taxon>Chromobacteriaceae</taxon>
        <taxon>Chromobacterium</taxon>
    </lineage>
</organism>
<reference evidence="1 2" key="1">
    <citation type="submission" date="2016-10" db="EMBL/GenBank/DDBJ databases">
        <title>Chromobacterium muskegensis sp. nov., an insecticidal bacterium isolated from Sphagnum bogs.</title>
        <authorList>
            <person name="Sparks M.E."/>
            <person name="Blackburn M.B."/>
            <person name="Gundersen-Rindal D.E."/>
            <person name="Mitchell A."/>
            <person name="Farrar R."/>
            <person name="Kuhar D."/>
        </authorList>
    </citation>
    <scope>NUCLEOTIDE SEQUENCE [LARGE SCALE GENOMIC DNA]</scope>
    <source>
        <strain evidence="1 2">21-1</strain>
    </source>
</reference>
<sequence length="198" mass="21643">MWDDDDVTLLTVPGWGNSGDTHWHGYWEKTYPLARRAEQRDWLYPTRDEWVAGLAAAVSEIPGRLVIAAHSLGCHTTVAWLLQASLLEQRKLKGALLVAPPAIPLTDERARVSGELPEGAPLPTFAGFETLPERKLPVPTLLVASRDDPFCEFEEARRMAALWGAEFVDGGMAGHMGSHAGLGSWPAGQSLLQRLILG</sequence>